<evidence type="ECO:0000256" key="5">
    <source>
        <dbReference type="ARBA" id="ARBA00023136"/>
    </source>
</evidence>
<evidence type="ECO:0000313" key="11">
    <source>
        <dbReference type="EMBL" id="SES39182.1"/>
    </source>
</evidence>
<dbReference type="InterPro" id="IPR029044">
    <property type="entry name" value="Nucleotide-diphossugar_trans"/>
</dbReference>
<comment type="function">
    <text evidence="6">Catalyzes the glycosylation of 4,4'-diaponeurosporenoate, i.e. the esterification of glucose at the C1'' position with the carboxyl group of 4,4'-diaponeurosporenic acid, to form glycosyl-4,4'-diaponeurosporenoate. This is a step in the biosynthesis of staphyloxanthin, an orange pigment present in most staphylococci strains.</text>
</comment>
<keyword evidence="3" id="KW-0328">Glycosyltransferase</keyword>
<dbReference type="SUPFAM" id="SSF53448">
    <property type="entry name" value="Nucleotide-diphospho-sugar transferases"/>
    <property type="match status" value="1"/>
</dbReference>
<dbReference type="GO" id="GO:0005886">
    <property type="term" value="C:plasma membrane"/>
    <property type="evidence" value="ECO:0007669"/>
    <property type="project" value="UniProtKB-SubCell"/>
</dbReference>
<organism evidence="11 12">
    <name type="scientific">Actinokineospora terrae</name>
    <dbReference type="NCBI Taxonomy" id="155974"/>
    <lineage>
        <taxon>Bacteria</taxon>
        <taxon>Bacillati</taxon>
        <taxon>Actinomycetota</taxon>
        <taxon>Actinomycetes</taxon>
        <taxon>Pseudonocardiales</taxon>
        <taxon>Pseudonocardiaceae</taxon>
        <taxon>Actinokineospora</taxon>
    </lineage>
</organism>
<proteinExistence type="inferred from homology"/>
<dbReference type="Gene3D" id="3.90.550.10">
    <property type="entry name" value="Spore Coat Polysaccharide Biosynthesis Protein SpsA, Chain A"/>
    <property type="match status" value="1"/>
</dbReference>
<comment type="subcellular location">
    <subcellularLocation>
        <location evidence="1">Cell membrane</location>
    </subcellularLocation>
</comment>
<evidence type="ECO:0000259" key="10">
    <source>
        <dbReference type="Pfam" id="PF00535"/>
    </source>
</evidence>
<dbReference type="GO" id="GO:0016757">
    <property type="term" value="F:glycosyltransferase activity"/>
    <property type="evidence" value="ECO:0007669"/>
    <property type="project" value="UniProtKB-KW"/>
</dbReference>
<comment type="similarity">
    <text evidence="8">Belongs to the glycosyltransferase 2 family. CrtQ subfamily.</text>
</comment>
<dbReference type="EMBL" id="FOGI01000012">
    <property type="protein sequence ID" value="SES39182.1"/>
    <property type="molecule type" value="Genomic_DNA"/>
</dbReference>
<feature type="domain" description="Glycosyltransferase 2-like" evidence="10">
    <location>
        <begin position="5"/>
        <end position="124"/>
    </location>
</feature>
<evidence type="ECO:0000256" key="3">
    <source>
        <dbReference type="ARBA" id="ARBA00022676"/>
    </source>
</evidence>
<dbReference type="RefSeq" id="WP_092783944.1">
    <property type="nucleotide sequence ID" value="NZ_FOGI01000012.1"/>
</dbReference>
<keyword evidence="4 11" id="KW-0808">Transferase</keyword>
<accession>A0A1H9WZ35</accession>
<dbReference type="Proteomes" id="UP000199051">
    <property type="component" value="Unassembled WGS sequence"/>
</dbReference>
<dbReference type="InterPro" id="IPR001173">
    <property type="entry name" value="Glyco_trans_2-like"/>
</dbReference>
<evidence type="ECO:0000256" key="1">
    <source>
        <dbReference type="ARBA" id="ARBA00004236"/>
    </source>
</evidence>
<dbReference type="STRING" id="155974.SAMN04487818_11237"/>
<evidence type="ECO:0000256" key="8">
    <source>
        <dbReference type="ARBA" id="ARBA00038120"/>
    </source>
</evidence>
<name>A0A1H9WZ35_9PSEU</name>
<dbReference type="AlphaFoldDB" id="A0A1H9WZ35"/>
<dbReference type="Pfam" id="PF00535">
    <property type="entry name" value="Glycos_transf_2"/>
    <property type="match status" value="1"/>
</dbReference>
<evidence type="ECO:0000313" key="12">
    <source>
        <dbReference type="Proteomes" id="UP000199051"/>
    </source>
</evidence>
<reference evidence="12" key="1">
    <citation type="submission" date="2016-10" db="EMBL/GenBank/DDBJ databases">
        <authorList>
            <person name="Varghese N."/>
            <person name="Submissions S."/>
        </authorList>
    </citation>
    <scope>NUCLEOTIDE SEQUENCE [LARGE SCALE GENOMIC DNA]</scope>
    <source>
        <strain evidence="12">DSM 44260</strain>
    </source>
</reference>
<evidence type="ECO:0000256" key="7">
    <source>
        <dbReference type="ARBA" id="ARBA00037904"/>
    </source>
</evidence>
<protein>
    <recommendedName>
        <fullName evidence="9">4,4'-diaponeurosporenoate glycosyltransferase</fullName>
    </recommendedName>
</protein>
<evidence type="ECO:0000256" key="2">
    <source>
        <dbReference type="ARBA" id="ARBA00022475"/>
    </source>
</evidence>
<evidence type="ECO:0000256" key="6">
    <source>
        <dbReference type="ARBA" id="ARBA00037281"/>
    </source>
</evidence>
<keyword evidence="12" id="KW-1185">Reference proteome</keyword>
<comment type="pathway">
    <text evidence="7">Carotenoid biosynthesis; staphyloxanthin biosynthesis; staphyloxanthin from farnesyl diphosphate: step 4/5.</text>
</comment>
<evidence type="ECO:0000256" key="9">
    <source>
        <dbReference type="ARBA" id="ARBA00040345"/>
    </source>
</evidence>
<dbReference type="PANTHER" id="PTHR43646:SF2">
    <property type="entry name" value="GLYCOSYLTRANSFERASE 2-LIKE DOMAIN-CONTAINING PROTEIN"/>
    <property type="match status" value="1"/>
</dbReference>
<sequence length="356" mass="37402">MRVDVVVPARDEGALVGAGVRSVFAGSAGLDVRVIVVANGCTDDTAERAREAGATVVEVAGEGKAAALNVGLARCRDGAVVFLDADTVLLPGTLARMAAAMDAPEPRLVGPRPLVVRPTGWLARSFSAVWTRLPAVTGDVVGAGCYAINAAGRALVPRFPDVVADDAWVRMQFRERIVAGEFLLVFPEGRELVDVVRRWRDGNAALPEAPSAGAGQNLGFVLRNPALWLRLPGFMAVLALGRRQRGWARSEGVRVAGRMAPGYTFLTEGTPVEGAYERLYALASRFPGAGVYGGGVSGDVRFGKPRGAALVETRLWERIGRPSGLGELWVRARAAGATPMVLPLGAGRAEPPPNPA</sequence>
<keyword evidence="2" id="KW-1003">Cell membrane</keyword>
<evidence type="ECO:0000256" key="4">
    <source>
        <dbReference type="ARBA" id="ARBA00022679"/>
    </source>
</evidence>
<dbReference type="PANTHER" id="PTHR43646">
    <property type="entry name" value="GLYCOSYLTRANSFERASE"/>
    <property type="match status" value="1"/>
</dbReference>
<keyword evidence="5" id="KW-0472">Membrane</keyword>
<gene>
    <name evidence="11" type="ORF">SAMN04487818_11237</name>
</gene>